<dbReference type="PROSITE" id="PS51352">
    <property type="entry name" value="THIOREDOXIN_2"/>
    <property type="match status" value="1"/>
</dbReference>
<feature type="region of interest" description="Disordered" evidence="23">
    <location>
        <begin position="215"/>
        <end position="292"/>
    </location>
</feature>
<keyword evidence="14" id="KW-0564">Palmitate</keyword>
<evidence type="ECO:0000256" key="19">
    <source>
        <dbReference type="ARBA" id="ARBA00062962"/>
    </source>
</evidence>
<keyword evidence="18" id="KW-0449">Lipoprotein</keyword>
<keyword evidence="7 24" id="KW-0812">Transmembrane</keyword>
<evidence type="ECO:0000256" key="9">
    <source>
        <dbReference type="ARBA" id="ARBA00022824"/>
    </source>
</evidence>
<dbReference type="Proteomes" id="UP000694925">
    <property type="component" value="Unplaced"/>
</dbReference>
<dbReference type="PANTHER" id="PTHR46107:SF3">
    <property type="entry name" value="THIOREDOXIN DOMAIN-CONTAINING PROTEIN"/>
    <property type="match status" value="1"/>
</dbReference>
<gene>
    <name evidence="28" type="primary">LOC108621990</name>
</gene>
<keyword evidence="8 25" id="KW-0732">Signal</keyword>
<evidence type="ECO:0000256" key="3">
    <source>
        <dbReference type="ARBA" id="ARBA00004613"/>
    </source>
</evidence>
<dbReference type="GO" id="GO:0005789">
    <property type="term" value="C:endoplasmic reticulum membrane"/>
    <property type="evidence" value="ECO:0007669"/>
    <property type="project" value="UniProtKB-SubCell"/>
</dbReference>
<dbReference type="GO" id="GO:0003756">
    <property type="term" value="F:protein disulfide isomerase activity"/>
    <property type="evidence" value="ECO:0007669"/>
    <property type="project" value="UniProtKB-ARBA"/>
</dbReference>
<evidence type="ECO:0000256" key="13">
    <source>
        <dbReference type="ARBA" id="ARBA00023136"/>
    </source>
</evidence>
<dbReference type="FunFam" id="3.40.30.10:FF:000117">
    <property type="entry name" value="thioredoxin-related transmembrane protein 1"/>
    <property type="match status" value="1"/>
</dbReference>
<evidence type="ECO:0000256" key="20">
    <source>
        <dbReference type="ARBA" id="ARBA00072260"/>
    </source>
</evidence>
<evidence type="ECO:0000256" key="1">
    <source>
        <dbReference type="ARBA" id="ARBA00004115"/>
    </source>
</evidence>
<feature type="transmembrane region" description="Helical" evidence="24">
    <location>
        <begin position="182"/>
        <end position="210"/>
    </location>
</feature>
<evidence type="ECO:0000256" key="11">
    <source>
        <dbReference type="ARBA" id="ARBA00022989"/>
    </source>
</evidence>
<keyword evidence="13 24" id="KW-0472">Membrane</keyword>
<dbReference type="InterPro" id="IPR017937">
    <property type="entry name" value="Thioredoxin_CS"/>
</dbReference>
<proteinExistence type="predicted"/>
<comment type="subunit">
    <text evidence="19">Interacts with ATP2A2.</text>
</comment>
<accession>A0AAJ7IR30</accession>
<evidence type="ECO:0000256" key="10">
    <source>
        <dbReference type="ARBA" id="ARBA00022982"/>
    </source>
</evidence>
<evidence type="ECO:0000256" key="5">
    <source>
        <dbReference type="ARBA" id="ARBA00022525"/>
    </source>
</evidence>
<dbReference type="GeneID" id="108621990"/>
<keyword evidence="15" id="KW-1015">Disulfide bond</keyword>
<evidence type="ECO:0000313" key="27">
    <source>
        <dbReference type="Proteomes" id="UP000694925"/>
    </source>
</evidence>
<protein>
    <recommendedName>
        <fullName evidence="20">Thioredoxin-related transmembrane protein 1</fullName>
    </recommendedName>
    <alternativeName>
        <fullName evidence="22">Protein disulfide-isomerase TMX1</fullName>
    </alternativeName>
    <alternativeName>
        <fullName evidence="21">Thioredoxin domain-containing protein 1</fullName>
    </alternativeName>
</protein>
<evidence type="ECO:0000256" key="12">
    <source>
        <dbReference type="ARBA" id="ARBA00023128"/>
    </source>
</evidence>
<dbReference type="SUPFAM" id="SSF52833">
    <property type="entry name" value="Thioredoxin-like"/>
    <property type="match status" value="1"/>
</dbReference>
<dbReference type="Pfam" id="PF00085">
    <property type="entry name" value="Thioredoxin"/>
    <property type="match status" value="1"/>
</dbReference>
<keyword evidence="27" id="KW-1185">Reference proteome</keyword>
<name>A0AAJ7IR30_9HYME</name>
<feature type="compositionally biased region" description="Basic residues" evidence="23">
    <location>
        <begin position="282"/>
        <end position="292"/>
    </location>
</feature>
<dbReference type="CDD" id="cd02994">
    <property type="entry name" value="PDI_a_TMX"/>
    <property type="match status" value="1"/>
</dbReference>
<evidence type="ECO:0000313" key="28">
    <source>
        <dbReference type="RefSeq" id="XP_017875105.1"/>
    </source>
</evidence>
<dbReference type="PROSITE" id="PS00194">
    <property type="entry name" value="THIOREDOXIN_1"/>
    <property type="match status" value="1"/>
</dbReference>
<keyword evidence="10" id="KW-0249">Electron transport</keyword>
<dbReference type="InterPro" id="IPR052454">
    <property type="entry name" value="TMX_domain-containing"/>
</dbReference>
<evidence type="ECO:0000256" key="4">
    <source>
        <dbReference type="ARBA" id="ARBA00022448"/>
    </source>
</evidence>
<sequence length="292" mass="33222">MSQAKLNFSFYITVCCLFVSFVSANLQATSKNTLTEQLTEDNWDRMLTGEWMVEFYAPWCPACKSLEPVWEHLASQKKNLNINVGKVDVTVFPGLSGRFMVTALPTIYHVKDGVFRRYKSPRDKDSLIEFISQRTWEKIEPVSAWTSPTSIQMSIISQFFKMSHVLRGIHTGLMEEFGLPTWGSYLIFAMGTIISGAILGLFIVCAIDFVHPPKPEASQNETKQKEGSGGFMQEKSMQDEEIVKNVKDDLVDEECEREVSEPEDKEKDVDKDSKTEPSSPNVRKRQKPRKAD</sequence>
<dbReference type="GO" id="GO:0005576">
    <property type="term" value="C:extracellular region"/>
    <property type="evidence" value="ECO:0007669"/>
    <property type="project" value="UniProtKB-SubCell"/>
</dbReference>
<dbReference type="RefSeq" id="XP_017875105.1">
    <property type="nucleotide sequence ID" value="XM_018019616.2"/>
</dbReference>
<evidence type="ECO:0000256" key="6">
    <source>
        <dbReference type="ARBA" id="ARBA00022553"/>
    </source>
</evidence>
<reference evidence="28" key="1">
    <citation type="submission" date="2025-08" db="UniProtKB">
        <authorList>
            <consortium name="RefSeq"/>
        </authorList>
    </citation>
    <scope>IDENTIFICATION</scope>
    <source>
        <tissue evidence="28">Whole body</tissue>
    </source>
</reference>
<feature type="domain" description="Thioredoxin" evidence="26">
    <location>
        <begin position="17"/>
        <end position="136"/>
    </location>
</feature>
<evidence type="ECO:0000256" key="15">
    <source>
        <dbReference type="ARBA" id="ARBA00023157"/>
    </source>
</evidence>
<evidence type="ECO:0000259" key="26">
    <source>
        <dbReference type="PROSITE" id="PS51352"/>
    </source>
</evidence>
<comment type="subcellular location">
    <subcellularLocation>
        <location evidence="1">Endoplasmic reticulum membrane</location>
        <topology evidence="1">Single-pass type I membrane protein</topology>
    </subcellularLocation>
    <subcellularLocation>
        <location evidence="2">Mitochondrion membrane</location>
        <topology evidence="2">Single-pass type I membrane protein</topology>
    </subcellularLocation>
    <subcellularLocation>
        <location evidence="3">Secreted</location>
    </subcellularLocation>
</comment>
<feature type="compositionally biased region" description="Basic and acidic residues" evidence="23">
    <location>
        <begin position="257"/>
        <end position="275"/>
    </location>
</feature>
<feature type="signal peptide" evidence="25">
    <location>
        <begin position="1"/>
        <end position="24"/>
    </location>
</feature>
<keyword evidence="6" id="KW-0597">Phosphoprotein</keyword>
<evidence type="ECO:0000256" key="17">
    <source>
        <dbReference type="ARBA" id="ARBA00023284"/>
    </source>
</evidence>
<evidence type="ECO:0000256" key="8">
    <source>
        <dbReference type="ARBA" id="ARBA00022729"/>
    </source>
</evidence>
<evidence type="ECO:0000256" key="25">
    <source>
        <dbReference type="SAM" id="SignalP"/>
    </source>
</evidence>
<dbReference type="InterPro" id="IPR013766">
    <property type="entry name" value="Thioredoxin_domain"/>
</dbReference>
<dbReference type="Gene3D" id="3.40.30.10">
    <property type="entry name" value="Glutaredoxin"/>
    <property type="match status" value="1"/>
</dbReference>
<evidence type="ECO:0000256" key="16">
    <source>
        <dbReference type="ARBA" id="ARBA00023235"/>
    </source>
</evidence>
<keyword evidence="9" id="KW-0256">Endoplasmic reticulum</keyword>
<evidence type="ECO:0000256" key="7">
    <source>
        <dbReference type="ARBA" id="ARBA00022692"/>
    </source>
</evidence>
<evidence type="ECO:0000256" key="18">
    <source>
        <dbReference type="ARBA" id="ARBA00023288"/>
    </source>
</evidence>
<evidence type="ECO:0000256" key="23">
    <source>
        <dbReference type="SAM" id="MobiDB-lite"/>
    </source>
</evidence>
<feature type="compositionally biased region" description="Basic and acidic residues" evidence="23">
    <location>
        <begin position="236"/>
        <end position="249"/>
    </location>
</feature>
<evidence type="ECO:0000256" key="24">
    <source>
        <dbReference type="SAM" id="Phobius"/>
    </source>
</evidence>
<evidence type="ECO:0000256" key="21">
    <source>
        <dbReference type="ARBA" id="ARBA00075863"/>
    </source>
</evidence>
<dbReference type="PANTHER" id="PTHR46107">
    <property type="entry name" value="DUMPY: SHORTER THAN WILD-TYPE"/>
    <property type="match status" value="1"/>
</dbReference>
<dbReference type="GO" id="GO:0015036">
    <property type="term" value="F:disulfide oxidoreductase activity"/>
    <property type="evidence" value="ECO:0007669"/>
    <property type="project" value="TreeGrafter"/>
</dbReference>
<organism evidence="27 28">
    <name type="scientific">Ceratina calcarata</name>
    <dbReference type="NCBI Taxonomy" id="156304"/>
    <lineage>
        <taxon>Eukaryota</taxon>
        <taxon>Metazoa</taxon>
        <taxon>Ecdysozoa</taxon>
        <taxon>Arthropoda</taxon>
        <taxon>Hexapoda</taxon>
        <taxon>Insecta</taxon>
        <taxon>Pterygota</taxon>
        <taxon>Neoptera</taxon>
        <taxon>Endopterygota</taxon>
        <taxon>Hymenoptera</taxon>
        <taxon>Apocrita</taxon>
        <taxon>Aculeata</taxon>
        <taxon>Apoidea</taxon>
        <taxon>Anthophila</taxon>
        <taxon>Apidae</taxon>
        <taxon>Ceratina</taxon>
        <taxon>Zadontomerus</taxon>
    </lineage>
</organism>
<keyword evidence="11 24" id="KW-1133">Transmembrane helix</keyword>
<keyword evidence="16" id="KW-0413">Isomerase</keyword>
<keyword evidence="12" id="KW-0496">Mitochondrion</keyword>
<feature type="chain" id="PRO_5042496840" description="Thioredoxin-related transmembrane protein 1" evidence="25">
    <location>
        <begin position="25"/>
        <end position="292"/>
    </location>
</feature>
<keyword evidence="5" id="KW-0964">Secreted</keyword>
<dbReference type="InterPro" id="IPR036249">
    <property type="entry name" value="Thioredoxin-like_sf"/>
</dbReference>
<dbReference type="GO" id="GO:0031966">
    <property type="term" value="C:mitochondrial membrane"/>
    <property type="evidence" value="ECO:0007669"/>
    <property type="project" value="UniProtKB-SubCell"/>
</dbReference>
<evidence type="ECO:0000256" key="22">
    <source>
        <dbReference type="ARBA" id="ARBA00076905"/>
    </source>
</evidence>
<dbReference type="KEGG" id="ccal:108621990"/>
<keyword evidence="17" id="KW-0676">Redox-active center</keyword>
<evidence type="ECO:0000256" key="14">
    <source>
        <dbReference type="ARBA" id="ARBA00023139"/>
    </source>
</evidence>
<keyword evidence="4" id="KW-0813">Transport</keyword>
<dbReference type="AlphaFoldDB" id="A0AAJ7IR30"/>
<evidence type="ECO:0000256" key="2">
    <source>
        <dbReference type="ARBA" id="ARBA00004583"/>
    </source>
</evidence>